<dbReference type="EMBL" id="JAPEIS010000005">
    <property type="protein sequence ID" value="KAJ8066209.1"/>
    <property type="molecule type" value="Genomic_DNA"/>
</dbReference>
<reference evidence="1" key="1">
    <citation type="submission" date="2022-11" db="EMBL/GenBank/DDBJ databases">
        <title>Genome Resource of Sclerotinia nivalis Strain SnTB1, a Plant Pathogen Isolated from American Ginseng.</title>
        <authorList>
            <person name="Fan S."/>
        </authorList>
    </citation>
    <scope>NUCLEOTIDE SEQUENCE</scope>
    <source>
        <strain evidence="1">SnTB1</strain>
    </source>
</reference>
<gene>
    <name evidence="1" type="ORF">OCU04_005294</name>
</gene>
<accession>A0A9X0ANT7</accession>
<keyword evidence="2" id="KW-1185">Reference proteome</keyword>
<sequence>MSTSNSIKTVCEVPIIEFDEKLKFGDVEDNPEDFIRRWEELRKEVEKRESFLLDKGFSVEGISMFIKGPESVDFLVESCNNKSIMIKVVLTGEETRQQARGSWGKWLCI</sequence>
<comment type="caution">
    <text evidence="1">The sequence shown here is derived from an EMBL/GenBank/DDBJ whole genome shotgun (WGS) entry which is preliminary data.</text>
</comment>
<protein>
    <submittedName>
        <fullName evidence="1">Uncharacterized protein</fullName>
    </submittedName>
</protein>
<evidence type="ECO:0000313" key="2">
    <source>
        <dbReference type="Proteomes" id="UP001152300"/>
    </source>
</evidence>
<proteinExistence type="predicted"/>
<organism evidence="1 2">
    <name type="scientific">Sclerotinia nivalis</name>
    <dbReference type="NCBI Taxonomy" id="352851"/>
    <lineage>
        <taxon>Eukaryota</taxon>
        <taxon>Fungi</taxon>
        <taxon>Dikarya</taxon>
        <taxon>Ascomycota</taxon>
        <taxon>Pezizomycotina</taxon>
        <taxon>Leotiomycetes</taxon>
        <taxon>Helotiales</taxon>
        <taxon>Sclerotiniaceae</taxon>
        <taxon>Sclerotinia</taxon>
    </lineage>
</organism>
<dbReference type="Proteomes" id="UP001152300">
    <property type="component" value="Unassembled WGS sequence"/>
</dbReference>
<dbReference type="AlphaFoldDB" id="A0A9X0ANT7"/>
<evidence type="ECO:0000313" key="1">
    <source>
        <dbReference type="EMBL" id="KAJ8066209.1"/>
    </source>
</evidence>
<name>A0A9X0ANT7_9HELO</name>